<protein>
    <submittedName>
        <fullName evidence="1">Uncharacterized protein</fullName>
    </submittedName>
</protein>
<dbReference type="AlphaFoldDB" id="W0JPR6"/>
<sequence>MFEVANLRDELFDETVPETFSDTDGIIDYGVMIQKQVVVEQTLEKLVDEGEVEKRLFVRNTAGAIADVVPDEQYDDAYEYIERVATEANLQQEVEVEYYRISQD</sequence>
<dbReference type="EMBL" id="CP007055">
    <property type="protein sequence ID" value="AHG00716.1"/>
    <property type="molecule type" value="Genomic_DNA"/>
</dbReference>
<organism evidence="1 2">
    <name type="scientific">Halostagnicola larsenii XH-48</name>
    <dbReference type="NCBI Taxonomy" id="797299"/>
    <lineage>
        <taxon>Archaea</taxon>
        <taxon>Methanobacteriati</taxon>
        <taxon>Methanobacteriota</taxon>
        <taxon>Stenosarchaea group</taxon>
        <taxon>Halobacteria</taxon>
        <taxon>Halobacteriales</taxon>
        <taxon>Natrialbaceae</taxon>
        <taxon>Halostagnicola</taxon>
    </lineage>
</organism>
<dbReference type="Proteomes" id="UP000019024">
    <property type="component" value="Chromosome"/>
</dbReference>
<dbReference type="RefSeq" id="WP_049951635.1">
    <property type="nucleotide sequence ID" value="NZ_CP007055.1"/>
</dbReference>
<evidence type="ECO:0000313" key="1">
    <source>
        <dbReference type="EMBL" id="AHG00716.1"/>
    </source>
</evidence>
<dbReference type="HOGENOM" id="CLU_2243748_0_0_2"/>
<reference evidence="1 2" key="1">
    <citation type="submission" date="2014-01" db="EMBL/GenBank/DDBJ databases">
        <authorList>
            <consortium name="DOE Joint Genome Institute"/>
            <person name="Anderson I."/>
            <person name="Huntemann M."/>
            <person name="Han J."/>
            <person name="Chen A."/>
            <person name="Kyrpides N."/>
            <person name="Mavromatis K."/>
            <person name="Markowitz V."/>
            <person name="Palaniappan K."/>
            <person name="Ivanova N."/>
            <person name="Schaumberg A."/>
            <person name="Pati A."/>
            <person name="Liolios K."/>
            <person name="Nordberg H.P."/>
            <person name="Cantor M.N."/>
            <person name="Hua S.X."/>
            <person name="Woyke T."/>
        </authorList>
    </citation>
    <scope>NUCLEOTIDE SEQUENCE [LARGE SCALE GENOMIC DNA]</scope>
    <source>
        <strain evidence="1 2">XH-48</strain>
    </source>
</reference>
<keyword evidence="2" id="KW-1185">Reference proteome</keyword>
<proteinExistence type="predicted"/>
<accession>W0JPR6</accession>
<gene>
    <name evidence="1" type="ORF">HALLA_05695</name>
</gene>
<dbReference type="KEGG" id="hlr:HALLA_05695"/>
<evidence type="ECO:0000313" key="2">
    <source>
        <dbReference type="Proteomes" id="UP000019024"/>
    </source>
</evidence>
<dbReference type="GeneID" id="25143999"/>
<name>W0JPR6_9EURY</name>